<dbReference type="Gene3D" id="1.50.10.10">
    <property type="match status" value="1"/>
</dbReference>
<keyword evidence="1 2" id="KW-0378">Hydrolase</keyword>
<comment type="caution">
    <text evidence="2">The sequence shown here is derived from an EMBL/GenBank/DDBJ whole genome shotgun (WGS) entry which is preliminary data.</text>
</comment>
<gene>
    <name evidence="2" type="ORF">IQ782_16710</name>
</gene>
<proteinExistence type="predicted"/>
<dbReference type="RefSeq" id="WP_194135793.1">
    <property type="nucleotide sequence ID" value="NZ_JADFFK010000012.1"/>
</dbReference>
<protein>
    <submittedName>
        <fullName evidence="2">Glycoside hydrolase family 88 protein</fullName>
    </submittedName>
</protein>
<evidence type="ECO:0000313" key="3">
    <source>
        <dbReference type="Proteomes" id="UP000607796"/>
    </source>
</evidence>
<name>A0ABR9X4X9_9RHOB</name>
<dbReference type="Proteomes" id="UP000607796">
    <property type="component" value="Unassembled WGS sequence"/>
</dbReference>
<dbReference type="SUPFAM" id="SSF48208">
    <property type="entry name" value="Six-hairpin glycosidases"/>
    <property type="match status" value="1"/>
</dbReference>
<organism evidence="2 3">
    <name type="scientific">Salipiger mangrovisoli</name>
    <dbReference type="NCBI Taxonomy" id="2865933"/>
    <lineage>
        <taxon>Bacteria</taxon>
        <taxon>Pseudomonadati</taxon>
        <taxon>Pseudomonadota</taxon>
        <taxon>Alphaproteobacteria</taxon>
        <taxon>Rhodobacterales</taxon>
        <taxon>Roseobacteraceae</taxon>
        <taxon>Salipiger</taxon>
    </lineage>
</organism>
<accession>A0ABR9X4X9</accession>
<evidence type="ECO:0000313" key="2">
    <source>
        <dbReference type="EMBL" id="MBE9638497.1"/>
    </source>
</evidence>
<reference evidence="2 3" key="1">
    <citation type="journal article" date="2021" name="Int. J. Syst. Evol. Microbiol.">
        <title>Salipiger mangrovisoli sp. nov., isolated from mangrove soil and the proposal for the reclassification of Paraphaeobacter pallidus as Salipiger pallidus comb. nov.</title>
        <authorList>
            <person name="Du J."/>
            <person name="Liu Y."/>
            <person name="Pei T."/>
            <person name="Deng M.R."/>
            <person name="Zhu H."/>
        </authorList>
    </citation>
    <scope>NUCLEOTIDE SEQUENCE [LARGE SCALE GENOMIC DNA]</scope>
    <source>
        <strain evidence="2 3">6D45A</strain>
    </source>
</reference>
<dbReference type="Pfam" id="PF07470">
    <property type="entry name" value="Glyco_hydro_88"/>
    <property type="match status" value="1"/>
</dbReference>
<dbReference type="InterPro" id="IPR052043">
    <property type="entry name" value="PolySaccharide_Degr_Enz"/>
</dbReference>
<keyword evidence="3" id="KW-1185">Reference proteome</keyword>
<dbReference type="PANTHER" id="PTHR33886:SF8">
    <property type="entry name" value="UNSATURATED RHAMNOGALACTURONAN HYDROLASE (EUROFUNG)"/>
    <property type="match status" value="1"/>
</dbReference>
<dbReference type="PANTHER" id="PTHR33886">
    <property type="entry name" value="UNSATURATED RHAMNOGALACTURONAN HYDROLASE (EUROFUNG)"/>
    <property type="match status" value="1"/>
</dbReference>
<dbReference type="EMBL" id="JADFFK010000012">
    <property type="protein sequence ID" value="MBE9638497.1"/>
    <property type="molecule type" value="Genomic_DNA"/>
</dbReference>
<dbReference type="InterPro" id="IPR008928">
    <property type="entry name" value="6-hairpin_glycosidase_sf"/>
</dbReference>
<dbReference type="GO" id="GO:0016787">
    <property type="term" value="F:hydrolase activity"/>
    <property type="evidence" value="ECO:0007669"/>
    <property type="project" value="UniProtKB-KW"/>
</dbReference>
<dbReference type="InterPro" id="IPR010905">
    <property type="entry name" value="Glyco_hydro_88"/>
</dbReference>
<sequence>MTALATPVLDYFDAFAARYSHYKDGSWCYEDGCVYRGLALLHDATGEARWWDHLKRLTDAQIAPDGTLAGYRIDEFNIDHVLAGRCLFHLADQTGDPRYMAAAAHLAAQLSRHPRTAAGNYWHKQRYPQQVWLDGLYMGLPFQIEYGLRTRQPALIEDALSQLSRALDLTRGPAGLYVHGYDAAKTQGWADPETGRSAAVWARAVGWLAMALVDICALVPERAPRRQTTELLDAVVRQQLPSGLWPQVLDAPDLAGNYEESSASAMFAYALMRGSELGLDDGFEHGQRAYDALVETRLETEGGATRFTGICHVAGLGGFDGKMRDGSREYYLSEDIVEDDAKGVGPLMMAAAQRLTARAPA</sequence>
<dbReference type="InterPro" id="IPR012341">
    <property type="entry name" value="6hp_glycosidase-like_sf"/>
</dbReference>
<evidence type="ECO:0000256" key="1">
    <source>
        <dbReference type="ARBA" id="ARBA00022801"/>
    </source>
</evidence>